<proteinExistence type="inferred from homology"/>
<keyword evidence="2 10" id="KW-0963">Cytoplasm</keyword>
<keyword evidence="11" id="KW-0012">Acyltransferase</keyword>
<keyword evidence="6 10" id="KW-0594">Phospholipid biosynthesis</keyword>
<dbReference type="Proteomes" id="UP000064249">
    <property type="component" value="Unassembled WGS sequence"/>
</dbReference>
<comment type="similarity">
    <text evidence="10">Belongs to the PlsX family.</text>
</comment>
<keyword evidence="7 10" id="KW-1208">Phospholipid metabolism</keyword>
<evidence type="ECO:0000256" key="1">
    <source>
        <dbReference type="ARBA" id="ARBA00001232"/>
    </source>
</evidence>
<dbReference type="NCBIfam" id="TIGR00182">
    <property type="entry name" value="plsX"/>
    <property type="match status" value="1"/>
</dbReference>
<keyword evidence="4 10" id="KW-0808">Transferase</keyword>
<evidence type="ECO:0000256" key="9">
    <source>
        <dbReference type="ARBA" id="ARBA00046608"/>
    </source>
</evidence>
<protein>
    <recommendedName>
        <fullName evidence="8 10">Phosphate acyltransferase</fullName>
        <ecNumber evidence="8 10">2.3.1.274</ecNumber>
    </recommendedName>
    <alternativeName>
        <fullName evidence="10">Acyl-ACP phosphotransacylase</fullName>
    </alternativeName>
    <alternativeName>
        <fullName evidence="10">Acyl-[acyl-carrier-protein]--phosphate acyltransferase</fullName>
    </alternativeName>
    <alternativeName>
        <fullName evidence="10">Phosphate-acyl-ACP acyltransferase</fullName>
    </alternativeName>
</protein>
<dbReference type="GO" id="GO:0005737">
    <property type="term" value="C:cytoplasm"/>
    <property type="evidence" value="ECO:0007669"/>
    <property type="project" value="UniProtKB-SubCell"/>
</dbReference>
<dbReference type="GO" id="GO:0008654">
    <property type="term" value="P:phospholipid biosynthetic process"/>
    <property type="evidence" value="ECO:0007669"/>
    <property type="project" value="UniProtKB-KW"/>
</dbReference>
<comment type="caution">
    <text evidence="11">The sequence shown here is derived from an EMBL/GenBank/DDBJ whole genome shotgun (WGS) entry which is preliminary data.</text>
</comment>
<sequence length="332" mass="36134">MAIILDVMGSDNYPHPEIEAAVNFCKREKTKLILIGNEELIHQELKKYDYQGDCLEIVHAPEIVEMWDKPVESARSKPNNSMAIGIKQIRDKNQDAFVTAGNTGGAMFNAIRTLGRIKGVERPALPAVIPTQSGKCVAVDVGVNVDCKPEFLVQFALFGSTYAKIMLGIENPRIGLLANGEEAGKGNALVKETYLLLKETNLNFIGNVEGKEVFGGKVDVVVMDGFVGNVFLKGSEAIAKFMFDSLKSELYSSTRNKIGAALAQPAFRNLKKMMDPDEIGALPLLGVDGLVLIGHGRSNTRAIESALIQAQRSIDANLLAEMTNTLQKELVK</sequence>
<comment type="subcellular location">
    <subcellularLocation>
        <location evidence="10">Cytoplasm</location>
    </subcellularLocation>
    <text evidence="10">Associated with the membrane possibly through PlsY.</text>
</comment>
<name>A0A124FN61_9CHLR</name>
<comment type="catalytic activity">
    <reaction evidence="1 10">
        <text>a fatty acyl-[ACP] + phosphate = an acyl phosphate + holo-[ACP]</text>
        <dbReference type="Rhea" id="RHEA:42292"/>
        <dbReference type="Rhea" id="RHEA-COMP:9685"/>
        <dbReference type="Rhea" id="RHEA-COMP:14125"/>
        <dbReference type="ChEBI" id="CHEBI:43474"/>
        <dbReference type="ChEBI" id="CHEBI:59918"/>
        <dbReference type="ChEBI" id="CHEBI:64479"/>
        <dbReference type="ChEBI" id="CHEBI:138651"/>
        <dbReference type="EC" id="2.3.1.274"/>
    </reaction>
</comment>
<evidence type="ECO:0000256" key="7">
    <source>
        <dbReference type="ARBA" id="ARBA00023264"/>
    </source>
</evidence>
<dbReference type="UniPathway" id="UPA00085"/>
<dbReference type="PANTHER" id="PTHR30100:SF1">
    <property type="entry name" value="PHOSPHATE ACYLTRANSFERASE"/>
    <property type="match status" value="1"/>
</dbReference>
<dbReference type="Gene3D" id="3.40.718.10">
    <property type="entry name" value="Isopropylmalate Dehydrogenase"/>
    <property type="match status" value="1"/>
</dbReference>
<dbReference type="InterPro" id="IPR012281">
    <property type="entry name" value="Phospholipid_synth_PlsX-like"/>
</dbReference>
<dbReference type="GO" id="GO:0043811">
    <property type="term" value="F:phosphate:acyl-[acyl carrier protein] acyltransferase activity"/>
    <property type="evidence" value="ECO:0007669"/>
    <property type="project" value="UniProtKB-UniRule"/>
</dbReference>
<dbReference type="PIRSF" id="PIRSF002465">
    <property type="entry name" value="Phsphlp_syn_PlsX"/>
    <property type="match status" value="1"/>
</dbReference>
<evidence type="ECO:0000256" key="4">
    <source>
        <dbReference type="ARBA" id="ARBA00022679"/>
    </source>
</evidence>
<dbReference type="Pfam" id="PF02504">
    <property type="entry name" value="FA_synthesis"/>
    <property type="match status" value="1"/>
</dbReference>
<keyword evidence="3 10" id="KW-0444">Lipid biosynthesis</keyword>
<dbReference type="InterPro" id="IPR003664">
    <property type="entry name" value="FA_synthesis"/>
</dbReference>
<comment type="pathway">
    <text evidence="10">Lipid metabolism; phospholipid metabolism.</text>
</comment>
<dbReference type="SUPFAM" id="SSF53659">
    <property type="entry name" value="Isocitrate/Isopropylmalate dehydrogenase-like"/>
    <property type="match status" value="1"/>
</dbReference>
<dbReference type="EC" id="2.3.1.274" evidence="8 10"/>
<evidence type="ECO:0000256" key="8">
    <source>
        <dbReference type="ARBA" id="ARBA00024069"/>
    </source>
</evidence>
<evidence type="ECO:0000256" key="10">
    <source>
        <dbReference type="HAMAP-Rule" id="MF_00019"/>
    </source>
</evidence>
<evidence type="ECO:0000256" key="5">
    <source>
        <dbReference type="ARBA" id="ARBA00023098"/>
    </source>
</evidence>
<dbReference type="HAMAP" id="MF_00019">
    <property type="entry name" value="PlsX"/>
    <property type="match status" value="1"/>
</dbReference>
<dbReference type="GO" id="GO:0006633">
    <property type="term" value="P:fatty acid biosynthetic process"/>
    <property type="evidence" value="ECO:0007669"/>
    <property type="project" value="UniProtKB-UniRule"/>
</dbReference>
<comment type="subunit">
    <text evidence="9 10">Homodimer. Probably interacts with PlsY.</text>
</comment>
<reference evidence="11 12" key="1">
    <citation type="journal article" date="2015" name="MBio">
        <title>Genome-Resolved Metagenomic Analysis Reveals Roles for Candidate Phyla and Other Microbial Community Members in Biogeochemical Transformations in Oil Reservoirs.</title>
        <authorList>
            <person name="Hu P."/>
            <person name="Tom L."/>
            <person name="Singh A."/>
            <person name="Thomas B.C."/>
            <person name="Baker B.J."/>
            <person name="Piceno Y.M."/>
            <person name="Andersen G.L."/>
            <person name="Banfield J.F."/>
        </authorList>
    </citation>
    <scope>NUCLEOTIDE SEQUENCE [LARGE SCALE GENOMIC DNA]</scope>
    <source>
        <strain evidence="11">46_16</strain>
    </source>
</reference>
<gene>
    <name evidence="10" type="primary">plsX</name>
    <name evidence="11" type="ORF">XD73_0219</name>
</gene>
<dbReference type="PANTHER" id="PTHR30100">
    <property type="entry name" value="FATTY ACID/PHOSPHOLIPID SYNTHESIS PROTEIN PLSX"/>
    <property type="match status" value="1"/>
</dbReference>
<evidence type="ECO:0000256" key="2">
    <source>
        <dbReference type="ARBA" id="ARBA00022490"/>
    </source>
</evidence>
<dbReference type="AlphaFoldDB" id="A0A124FN61"/>
<evidence type="ECO:0000313" key="11">
    <source>
        <dbReference type="EMBL" id="KUK46898.1"/>
    </source>
</evidence>
<organism evidence="11 12">
    <name type="scientific">Anaerolinea thermophila</name>
    <dbReference type="NCBI Taxonomy" id="167964"/>
    <lineage>
        <taxon>Bacteria</taxon>
        <taxon>Bacillati</taxon>
        <taxon>Chloroflexota</taxon>
        <taxon>Anaerolineae</taxon>
        <taxon>Anaerolineales</taxon>
        <taxon>Anaerolineaceae</taxon>
        <taxon>Anaerolinea</taxon>
    </lineage>
</organism>
<comment type="function">
    <text evidence="10">Catalyzes the reversible formation of acyl-phosphate (acyl-PO(4)) from acyl-[acyl-carrier-protein] (acyl-ACP). This enzyme utilizes acyl-ACP as fatty acyl donor, but not acyl-CoA.</text>
</comment>
<accession>A0A124FN61</accession>
<dbReference type="PATRIC" id="fig|167964.4.peg.1016"/>
<evidence type="ECO:0000313" key="12">
    <source>
        <dbReference type="Proteomes" id="UP000064249"/>
    </source>
</evidence>
<evidence type="ECO:0000256" key="6">
    <source>
        <dbReference type="ARBA" id="ARBA00023209"/>
    </source>
</evidence>
<evidence type="ECO:0000256" key="3">
    <source>
        <dbReference type="ARBA" id="ARBA00022516"/>
    </source>
</evidence>
<keyword evidence="5 10" id="KW-0443">Lipid metabolism</keyword>
<dbReference type="EMBL" id="LGFU01000004">
    <property type="protein sequence ID" value="KUK46898.1"/>
    <property type="molecule type" value="Genomic_DNA"/>
</dbReference>